<feature type="region of interest" description="Disordered" evidence="2">
    <location>
        <begin position="56"/>
        <end position="86"/>
    </location>
</feature>
<feature type="compositionally biased region" description="Low complexity" evidence="2">
    <location>
        <begin position="61"/>
        <end position="72"/>
    </location>
</feature>
<dbReference type="AlphaFoldDB" id="A0A8B6BKF4"/>
<reference evidence="3" key="1">
    <citation type="submission" date="2018-11" db="EMBL/GenBank/DDBJ databases">
        <authorList>
            <person name="Alioto T."/>
            <person name="Alioto T."/>
        </authorList>
    </citation>
    <scope>NUCLEOTIDE SEQUENCE</scope>
</reference>
<name>A0A8B6BKF4_MYTGA</name>
<organism evidence="3 4">
    <name type="scientific">Mytilus galloprovincialis</name>
    <name type="common">Mediterranean mussel</name>
    <dbReference type="NCBI Taxonomy" id="29158"/>
    <lineage>
        <taxon>Eukaryota</taxon>
        <taxon>Metazoa</taxon>
        <taxon>Spiralia</taxon>
        <taxon>Lophotrochozoa</taxon>
        <taxon>Mollusca</taxon>
        <taxon>Bivalvia</taxon>
        <taxon>Autobranchia</taxon>
        <taxon>Pteriomorphia</taxon>
        <taxon>Mytilida</taxon>
        <taxon>Mytiloidea</taxon>
        <taxon>Mytilidae</taxon>
        <taxon>Mytilinae</taxon>
        <taxon>Mytilus</taxon>
    </lineage>
</organism>
<gene>
    <name evidence="3" type="ORF">MGAL_10B024400</name>
</gene>
<proteinExistence type="predicted"/>
<keyword evidence="4" id="KW-1185">Reference proteome</keyword>
<feature type="coiled-coil region" evidence="1">
    <location>
        <begin position="24"/>
        <end position="51"/>
    </location>
</feature>
<keyword evidence="1" id="KW-0175">Coiled coil</keyword>
<dbReference type="Proteomes" id="UP000596742">
    <property type="component" value="Unassembled WGS sequence"/>
</dbReference>
<evidence type="ECO:0000256" key="1">
    <source>
        <dbReference type="SAM" id="Coils"/>
    </source>
</evidence>
<comment type="caution">
    <text evidence="3">The sequence shown here is derived from an EMBL/GenBank/DDBJ whole genome shotgun (WGS) entry which is preliminary data.</text>
</comment>
<sequence>MAKGKTDYEKRQLRMKIDVIELKQNGILNELHELRRSNRQLNKELKKLTIANKTASPEVQSYSSDNNYNSNYQPTQQEENNVDPTDQHLKSIPLISAQENYTGRKVIRQTEGMNIADSESKRLLLNSRGKSVVDYICVPQDYLDQCISIETIPTRSIVEKANLFNCHGERSKLPDHSVLVTEFRSIKSTFTDSIHRQPYSINEAI</sequence>
<accession>A0A8B6BKF4</accession>
<evidence type="ECO:0000313" key="4">
    <source>
        <dbReference type="Proteomes" id="UP000596742"/>
    </source>
</evidence>
<dbReference type="EMBL" id="UYJE01000215">
    <property type="protein sequence ID" value="VDH91190.1"/>
    <property type="molecule type" value="Genomic_DNA"/>
</dbReference>
<evidence type="ECO:0000256" key="2">
    <source>
        <dbReference type="SAM" id="MobiDB-lite"/>
    </source>
</evidence>
<protein>
    <submittedName>
        <fullName evidence="3">Uncharacterized protein</fullName>
    </submittedName>
</protein>
<evidence type="ECO:0000313" key="3">
    <source>
        <dbReference type="EMBL" id="VDH91190.1"/>
    </source>
</evidence>
<feature type="compositionally biased region" description="Polar residues" evidence="2">
    <location>
        <begin position="73"/>
        <end position="84"/>
    </location>
</feature>